<reference evidence="2" key="1">
    <citation type="journal article" date="2015" name="PLoS Genet.">
        <title>Genome Sequence and Transcriptome Analyses of Chrysochromulina tobin: Metabolic Tools for Enhanced Algal Fitness in the Prominent Order Prymnesiales (Haptophyceae).</title>
        <authorList>
            <person name="Hovde B.T."/>
            <person name="Deodato C.R."/>
            <person name="Hunsperger H.M."/>
            <person name="Ryken S.A."/>
            <person name="Yost W."/>
            <person name="Jha R.K."/>
            <person name="Patterson J."/>
            <person name="Monnat R.J. Jr."/>
            <person name="Barlow S.B."/>
            <person name="Starkenburg S.R."/>
            <person name="Cattolico R.A."/>
        </authorList>
    </citation>
    <scope>NUCLEOTIDE SEQUENCE</scope>
    <source>
        <strain evidence="2">CCMP291</strain>
    </source>
</reference>
<gene>
    <name evidence="1" type="ORF">Ctob_010403</name>
</gene>
<evidence type="ECO:0000313" key="1">
    <source>
        <dbReference type="EMBL" id="KOO53219.1"/>
    </source>
</evidence>
<organism evidence="1 2">
    <name type="scientific">Chrysochromulina tobinii</name>
    <dbReference type="NCBI Taxonomy" id="1460289"/>
    <lineage>
        <taxon>Eukaryota</taxon>
        <taxon>Haptista</taxon>
        <taxon>Haptophyta</taxon>
        <taxon>Prymnesiophyceae</taxon>
        <taxon>Prymnesiales</taxon>
        <taxon>Chrysochromulinaceae</taxon>
        <taxon>Chrysochromulina</taxon>
    </lineage>
</organism>
<accession>A0A0M0LQA5</accession>
<protein>
    <submittedName>
        <fullName evidence="1">Uncharacterized protein</fullName>
    </submittedName>
</protein>
<dbReference type="OrthoDB" id="10299167at2759"/>
<name>A0A0M0LQA5_9EUKA</name>
<sequence>MGSNERDAAYRDWCKKDGVSVLQSTAVFPPRSSYHASGSKDPIHFTHLKPATSTPIHVAPVPHLMKTDHMRTFVPGPDVQPLRRDPNKFDALGRTYGWAPHNANAPGSQRAVYDPVSHKATIYTFDAHGGVSWVEGNGDKLMREKQQRDLNHGDIGRWAGRRKGVVEYVDKTHAFSVNDNKQFLASCAANEFCYHPQTGEMSQWMDNAFKSKMVVPFYGKRPYEMNK</sequence>
<evidence type="ECO:0000313" key="2">
    <source>
        <dbReference type="Proteomes" id="UP000037460"/>
    </source>
</evidence>
<keyword evidence="2" id="KW-1185">Reference proteome</keyword>
<dbReference type="AlphaFoldDB" id="A0A0M0LQA5"/>
<dbReference type="EMBL" id="JWZX01000324">
    <property type="protein sequence ID" value="KOO53219.1"/>
    <property type="molecule type" value="Genomic_DNA"/>
</dbReference>
<dbReference type="Proteomes" id="UP000037460">
    <property type="component" value="Unassembled WGS sequence"/>
</dbReference>
<proteinExistence type="predicted"/>
<comment type="caution">
    <text evidence="1">The sequence shown here is derived from an EMBL/GenBank/DDBJ whole genome shotgun (WGS) entry which is preliminary data.</text>
</comment>